<dbReference type="Proteomes" id="UP000829647">
    <property type="component" value="Chromosome"/>
</dbReference>
<proteinExistence type="predicted"/>
<feature type="transmembrane region" description="Helical" evidence="1">
    <location>
        <begin position="212"/>
        <end position="233"/>
    </location>
</feature>
<dbReference type="EMBL" id="CP095848">
    <property type="protein sequence ID" value="UPL49770.1"/>
    <property type="molecule type" value="Genomic_DNA"/>
</dbReference>
<feature type="transmembrane region" description="Helical" evidence="1">
    <location>
        <begin position="101"/>
        <end position="122"/>
    </location>
</feature>
<evidence type="ECO:0000256" key="1">
    <source>
        <dbReference type="SAM" id="Phobius"/>
    </source>
</evidence>
<accession>A0ABY4JAY5</accession>
<evidence type="ECO:0000313" key="3">
    <source>
        <dbReference type="Proteomes" id="UP000829647"/>
    </source>
</evidence>
<keyword evidence="1" id="KW-0472">Membrane</keyword>
<dbReference type="RefSeq" id="WP_247975897.1">
    <property type="nucleotide sequence ID" value="NZ_CP095848.1"/>
</dbReference>
<feature type="transmembrane region" description="Helical" evidence="1">
    <location>
        <begin position="26"/>
        <end position="48"/>
    </location>
</feature>
<reference evidence="2 3" key="1">
    <citation type="submission" date="2022-04" db="EMBL/GenBank/DDBJ databases">
        <title>Hymenobacter sp. isolated from the air.</title>
        <authorList>
            <person name="Won M."/>
            <person name="Lee C.-M."/>
            <person name="Woen H.-Y."/>
            <person name="Kwon S.-W."/>
        </authorList>
    </citation>
    <scope>NUCLEOTIDE SEQUENCE [LARGE SCALE GENOMIC DNA]</scope>
    <source>
        <strain evidence="3">5516 S-25</strain>
    </source>
</reference>
<evidence type="ECO:0000313" key="2">
    <source>
        <dbReference type="EMBL" id="UPL49770.1"/>
    </source>
</evidence>
<organism evidence="2 3">
    <name type="scientific">Hymenobacter sublimis</name>
    <dbReference type="NCBI Taxonomy" id="2933777"/>
    <lineage>
        <taxon>Bacteria</taxon>
        <taxon>Pseudomonadati</taxon>
        <taxon>Bacteroidota</taxon>
        <taxon>Cytophagia</taxon>
        <taxon>Cytophagales</taxon>
        <taxon>Hymenobacteraceae</taxon>
        <taxon>Hymenobacter</taxon>
    </lineage>
</organism>
<feature type="transmembrane region" description="Helical" evidence="1">
    <location>
        <begin position="143"/>
        <end position="165"/>
    </location>
</feature>
<keyword evidence="1" id="KW-0812">Transmembrane</keyword>
<keyword evidence="3" id="KW-1185">Reference proteome</keyword>
<gene>
    <name evidence="2" type="ORF">MWH26_02385</name>
</gene>
<sequence length="249" mass="28025">MEGPDGKAGDDAVVSPEKMSGFANRLGCLGLWWLLIGFPIMYCLLFIASDFGHTFGWPSSNSFDIYIDGQPLDIQEQAAGAHYNSWQSFLAVSFTLLVRLYPMWIAFVVAGVLLLLVTVVARQTEKNFLFKPASSLRHLTVELVKVLLVAYFLGCIVHIISYPVFQALDHSGLSMPFKPEYWWPYYGWPVPDSSLQGWTIYPPLGIMPMLPGAEAACVKLGALLAVLSARQMWLRRQRTLRMRHPLKQQ</sequence>
<keyword evidence="1" id="KW-1133">Transmembrane helix</keyword>
<protein>
    <submittedName>
        <fullName evidence="2">Uncharacterized protein</fullName>
    </submittedName>
</protein>
<name>A0ABY4JAY5_9BACT</name>